<dbReference type="AlphaFoldDB" id="A0AA38BU85"/>
<proteinExistence type="predicted"/>
<accession>A0AA38BU85</accession>
<sequence length="271" mass="30755">PASLVYFISKCPVLRHLYLKDCVLHRDLGKLTISAPNLQSFRLVDHGDWDREDVVVGTLTLNCPNLLHFTLNLSFPKLCVKCNTILLHEFSNRLVSADLTSNGDLIELEIFMWEEESEDFATRFVDIVGGFQTLKQLKLFSRTCIQSNKFPLITRLLQRLPGLEILSFTRRPGLGAVSFTKHFPKRDQRPKSSLENVALAVVYVEIEDYSAREILLLDFLLKSIPSLKIMTIETPSATGDKKYIDFLHNLLHLPRASPSAKIKVSHHGGLE</sequence>
<dbReference type="PANTHER" id="PTHR31900">
    <property type="entry name" value="F-BOX/RNI SUPERFAMILY PROTEIN-RELATED"/>
    <property type="match status" value="1"/>
</dbReference>
<protein>
    <recommendedName>
        <fullName evidence="3">F-box/FBD/LRR-repeat protein</fullName>
    </recommendedName>
</protein>
<feature type="non-terminal residue" evidence="1">
    <location>
        <position position="271"/>
    </location>
</feature>
<gene>
    <name evidence="1" type="ORF">KI387_034142</name>
</gene>
<dbReference type="Gene3D" id="3.80.10.10">
    <property type="entry name" value="Ribonuclease Inhibitor"/>
    <property type="match status" value="1"/>
</dbReference>
<organism evidence="1 2">
    <name type="scientific">Taxus chinensis</name>
    <name type="common">Chinese yew</name>
    <name type="synonym">Taxus wallichiana var. chinensis</name>
    <dbReference type="NCBI Taxonomy" id="29808"/>
    <lineage>
        <taxon>Eukaryota</taxon>
        <taxon>Viridiplantae</taxon>
        <taxon>Streptophyta</taxon>
        <taxon>Embryophyta</taxon>
        <taxon>Tracheophyta</taxon>
        <taxon>Spermatophyta</taxon>
        <taxon>Pinopsida</taxon>
        <taxon>Pinidae</taxon>
        <taxon>Conifers II</taxon>
        <taxon>Cupressales</taxon>
        <taxon>Taxaceae</taxon>
        <taxon>Taxus</taxon>
    </lineage>
</organism>
<dbReference type="InterPro" id="IPR050232">
    <property type="entry name" value="FBL13/AtMIF1-like"/>
</dbReference>
<feature type="non-terminal residue" evidence="1">
    <location>
        <position position="1"/>
    </location>
</feature>
<comment type="caution">
    <text evidence="1">The sequence shown here is derived from an EMBL/GenBank/DDBJ whole genome shotgun (WGS) entry which is preliminary data.</text>
</comment>
<name>A0AA38BU85_TAXCH</name>
<dbReference type="Proteomes" id="UP000824469">
    <property type="component" value="Unassembled WGS sequence"/>
</dbReference>
<dbReference type="SUPFAM" id="SSF52047">
    <property type="entry name" value="RNI-like"/>
    <property type="match status" value="1"/>
</dbReference>
<reference evidence="1 2" key="1">
    <citation type="journal article" date="2021" name="Nat. Plants">
        <title>The Taxus genome provides insights into paclitaxel biosynthesis.</title>
        <authorList>
            <person name="Xiong X."/>
            <person name="Gou J."/>
            <person name="Liao Q."/>
            <person name="Li Y."/>
            <person name="Zhou Q."/>
            <person name="Bi G."/>
            <person name="Li C."/>
            <person name="Du R."/>
            <person name="Wang X."/>
            <person name="Sun T."/>
            <person name="Guo L."/>
            <person name="Liang H."/>
            <person name="Lu P."/>
            <person name="Wu Y."/>
            <person name="Zhang Z."/>
            <person name="Ro D.K."/>
            <person name="Shang Y."/>
            <person name="Huang S."/>
            <person name="Yan J."/>
        </authorList>
    </citation>
    <scope>NUCLEOTIDE SEQUENCE [LARGE SCALE GENOMIC DNA]</scope>
    <source>
        <strain evidence="1">Ta-2019</strain>
    </source>
</reference>
<evidence type="ECO:0008006" key="3">
    <source>
        <dbReference type="Google" id="ProtNLM"/>
    </source>
</evidence>
<dbReference type="EMBL" id="JAHRHJ020003813">
    <property type="protein sequence ID" value="KAH9290025.1"/>
    <property type="molecule type" value="Genomic_DNA"/>
</dbReference>
<evidence type="ECO:0000313" key="2">
    <source>
        <dbReference type="Proteomes" id="UP000824469"/>
    </source>
</evidence>
<evidence type="ECO:0000313" key="1">
    <source>
        <dbReference type="EMBL" id="KAH9290025.1"/>
    </source>
</evidence>
<dbReference type="InterPro" id="IPR032675">
    <property type="entry name" value="LRR_dom_sf"/>
</dbReference>
<keyword evidence="2" id="KW-1185">Reference proteome</keyword>
<dbReference type="PANTHER" id="PTHR31900:SF27">
    <property type="entry name" value="FBD DOMAIN-CONTAINING PROTEIN"/>
    <property type="match status" value="1"/>
</dbReference>